<name>A0AA36N4H6_9DINO</name>
<keyword evidence="3" id="KW-1185">Reference proteome</keyword>
<sequence length="744" mass="84048">MADRGSAYRFHLSKNRQHNPAVPSKELQELRWSCASARPSNDSGAVATHWARQTCELAERYVREAFRQVKQLVPSRCSRSVPLVLGVTGPDAEDHQATMKLTEELFREEMPQVSSALISPSDLRSLPFANRKIYEKLSRLEPVQMEPEEGEEEEVAEMPSLSKPSGSVTVLIFQGADAAPKDVLREVLCFWHASCAATGTPLLVLLGLKQLPSSRQSLFDEDDEQLPFVHAGSVTLFNSLKVCEQMTDFLIEDCSCPVALCPDVMKRLREIYIFQQQSASHFLRVLSLLSDEALVGSMGWLHKPLGISSLAQREQDAVHEQLQAEFCRRAQALTRINVQRMAKDRKEANVLPLELAEAAAEAIAWRSVLVASLPLFEVLTIGAWSAAKHCDRLTRLCNFLKVIWPRPEGQEAKQERELSKYISNLQETLHLLPISQLQKLLTEAATVAPRCVSVALEQELQELQRQAAQCDDSARSKKGLDRLRDAFRNWVGQVMAQYWRVLGSPATREMFLSLCCSKESLAAAEKHLASDFEGKLQHLGFLSGPAEPLADAARLFQFLECCSGRQTKVSELWLTFGQMGSSFTPEELTQASKSRGRPSEKEKGLQALKLRFQKALLSLHHLGPTRARFFQKKWRRLFAPAPGGSQKGLSGWRLRKRAFGRAWLRDPPTEERQFPAPRTPPHVEKDPPPTPPPRDREVEGPVEPLEPGNRFLKRLPFPRRVESPYREDEYRVEKKRKSERIFFG</sequence>
<comment type="caution">
    <text evidence="2">The sequence shown here is derived from an EMBL/GenBank/DDBJ whole genome shotgun (WGS) entry which is preliminary data.</text>
</comment>
<gene>
    <name evidence="2" type="ORF">EVOR1521_LOCUS17297</name>
</gene>
<feature type="compositionally biased region" description="Acidic residues" evidence="1">
    <location>
        <begin position="146"/>
        <end position="156"/>
    </location>
</feature>
<proteinExistence type="predicted"/>
<dbReference type="AlphaFoldDB" id="A0AA36N4H6"/>
<feature type="compositionally biased region" description="Basic and acidic residues" evidence="1">
    <location>
        <begin position="681"/>
        <end position="699"/>
    </location>
</feature>
<dbReference type="Proteomes" id="UP001178507">
    <property type="component" value="Unassembled WGS sequence"/>
</dbReference>
<organism evidence="2 3">
    <name type="scientific">Effrenium voratum</name>
    <dbReference type="NCBI Taxonomy" id="2562239"/>
    <lineage>
        <taxon>Eukaryota</taxon>
        <taxon>Sar</taxon>
        <taxon>Alveolata</taxon>
        <taxon>Dinophyceae</taxon>
        <taxon>Suessiales</taxon>
        <taxon>Symbiodiniaceae</taxon>
        <taxon>Effrenium</taxon>
    </lineage>
</organism>
<evidence type="ECO:0000313" key="2">
    <source>
        <dbReference type="EMBL" id="CAJ1392123.1"/>
    </source>
</evidence>
<reference evidence="2" key="1">
    <citation type="submission" date="2023-08" db="EMBL/GenBank/DDBJ databases">
        <authorList>
            <person name="Chen Y."/>
            <person name="Shah S."/>
            <person name="Dougan E. K."/>
            <person name="Thang M."/>
            <person name="Chan C."/>
        </authorList>
    </citation>
    <scope>NUCLEOTIDE SEQUENCE</scope>
</reference>
<evidence type="ECO:0000256" key="1">
    <source>
        <dbReference type="SAM" id="MobiDB-lite"/>
    </source>
</evidence>
<feature type="compositionally biased region" description="Basic and acidic residues" evidence="1">
    <location>
        <begin position="719"/>
        <end position="732"/>
    </location>
</feature>
<accession>A0AA36N4H6</accession>
<feature type="region of interest" description="Disordered" evidence="1">
    <location>
        <begin position="143"/>
        <end position="163"/>
    </location>
</feature>
<feature type="region of interest" description="Disordered" evidence="1">
    <location>
        <begin position="1"/>
        <end position="24"/>
    </location>
</feature>
<dbReference type="EMBL" id="CAUJNA010002269">
    <property type="protein sequence ID" value="CAJ1392123.1"/>
    <property type="molecule type" value="Genomic_DNA"/>
</dbReference>
<protein>
    <submittedName>
        <fullName evidence="2">Uncharacterized protein</fullName>
    </submittedName>
</protein>
<evidence type="ECO:0000313" key="3">
    <source>
        <dbReference type="Proteomes" id="UP001178507"/>
    </source>
</evidence>
<feature type="region of interest" description="Disordered" evidence="1">
    <location>
        <begin position="665"/>
        <end position="744"/>
    </location>
</feature>